<feature type="compositionally biased region" description="Basic and acidic residues" evidence="1">
    <location>
        <begin position="1"/>
        <end position="17"/>
    </location>
</feature>
<dbReference type="EMBL" id="CP157484">
    <property type="protein sequence ID" value="XBO40543.1"/>
    <property type="molecule type" value="Genomic_DNA"/>
</dbReference>
<proteinExistence type="predicted"/>
<evidence type="ECO:0000313" key="2">
    <source>
        <dbReference type="EMBL" id="XBO40543.1"/>
    </source>
</evidence>
<gene>
    <name evidence="2" type="ORF">ABEG18_07205</name>
</gene>
<reference evidence="2" key="1">
    <citation type="submission" date="2024-05" db="EMBL/GenBank/DDBJ databases">
        <authorList>
            <person name="Kim S."/>
            <person name="Heo J."/>
            <person name="Choi H."/>
            <person name="Choi Y."/>
            <person name="Kwon S.-W."/>
            <person name="Kim Y."/>
        </authorList>
    </citation>
    <scope>NUCLEOTIDE SEQUENCE</scope>
    <source>
        <strain evidence="2">KACC 23698</strain>
    </source>
</reference>
<feature type="region of interest" description="Disordered" evidence="1">
    <location>
        <begin position="1"/>
        <end position="29"/>
    </location>
</feature>
<dbReference type="AlphaFoldDB" id="A0AAU7JJI4"/>
<evidence type="ECO:0000256" key="1">
    <source>
        <dbReference type="SAM" id="MobiDB-lite"/>
    </source>
</evidence>
<dbReference type="RefSeq" id="WP_406857402.1">
    <property type="nucleotide sequence ID" value="NZ_CP157484.1"/>
</dbReference>
<dbReference type="InterPro" id="IPR003772">
    <property type="entry name" value="YceD"/>
</dbReference>
<organism evidence="2">
    <name type="scientific">Alsobacter sp. KACC 23698</name>
    <dbReference type="NCBI Taxonomy" id="3149229"/>
    <lineage>
        <taxon>Bacteria</taxon>
        <taxon>Pseudomonadati</taxon>
        <taxon>Pseudomonadota</taxon>
        <taxon>Alphaproteobacteria</taxon>
        <taxon>Hyphomicrobiales</taxon>
        <taxon>Alsobacteraceae</taxon>
        <taxon>Alsobacter</taxon>
    </lineage>
</organism>
<sequence>MKTPRDKDHDRHSRREAAAAAPHGVPPTLSRTIDVASGLGAGADVVVEAGEVERAALAREFKIGGIDRLVGRFRVTPKGRTVHVRGEVTGDVRQTCVVTLEEFSSRVVEEVDLDFAEDAPLGREQEGDENVSSELIDAPDPIINGKIDLGAITAEFLALGLDPYPRKPGVEGFAHIESEDPEESPFAALGRLKGDEKS</sequence>
<accession>A0AAU7JJI4</accession>
<dbReference type="Pfam" id="PF02620">
    <property type="entry name" value="YceD"/>
    <property type="match status" value="1"/>
</dbReference>
<name>A0AAU7JJI4_9HYPH</name>
<protein>
    <submittedName>
        <fullName evidence="2">DUF177 domain-containing protein</fullName>
    </submittedName>
</protein>
<feature type="region of interest" description="Disordered" evidence="1">
    <location>
        <begin position="171"/>
        <end position="198"/>
    </location>
</feature>